<feature type="compositionally biased region" description="Polar residues" evidence="4">
    <location>
        <begin position="203"/>
        <end position="221"/>
    </location>
</feature>
<reference evidence="7" key="1">
    <citation type="submission" date="2020-06" db="EMBL/GenBank/DDBJ databases">
        <authorList>
            <consortium name="Plant Systems Biology data submission"/>
        </authorList>
    </citation>
    <scope>NUCLEOTIDE SEQUENCE</scope>
    <source>
        <strain evidence="7">D6</strain>
    </source>
</reference>
<keyword evidence="5" id="KW-0812">Transmembrane</keyword>
<evidence type="ECO:0000256" key="3">
    <source>
        <dbReference type="ARBA" id="ARBA00022729"/>
    </source>
</evidence>
<accession>A0A9N8DNH8</accession>
<feature type="region of interest" description="Disordered" evidence="4">
    <location>
        <begin position="24"/>
        <end position="81"/>
    </location>
</feature>
<proteinExistence type="inferred from homology"/>
<dbReference type="EMBL" id="CAICTM010000243">
    <property type="protein sequence ID" value="CAB9505794.1"/>
    <property type="molecule type" value="Genomic_DNA"/>
</dbReference>
<keyword evidence="3" id="KW-0732">Signal</keyword>
<evidence type="ECO:0000259" key="6">
    <source>
        <dbReference type="SMART" id="SM00062"/>
    </source>
</evidence>
<dbReference type="PANTHER" id="PTHR30085:SF6">
    <property type="entry name" value="ABC TRANSPORTER GLUTAMINE-BINDING PROTEIN GLNH"/>
    <property type="match status" value="1"/>
</dbReference>
<dbReference type="GO" id="GO:0006865">
    <property type="term" value="P:amino acid transport"/>
    <property type="evidence" value="ECO:0007669"/>
    <property type="project" value="TreeGrafter"/>
</dbReference>
<dbReference type="AlphaFoldDB" id="A0A9N8DNH8"/>
<dbReference type="PANTHER" id="PTHR30085">
    <property type="entry name" value="AMINO ACID ABC TRANSPORTER PERMEASE"/>
    <property type="match status" value="1"/>
</dbReference>
<keyword evidence="8" id="KW-1185">Reference proteome</keyword>
<evidence type="ECO:0000313" key="7">
    <source>
        <dbReference type="EMBL" id="CAB9505794.1"/>
    </source>
</evidence>
<keyword evidence="2" id="KW-0813">Transport</keyword>
<dbReference type="SUPFAM" id="SSF53850">
    <property type="entry name" value="Periplasmic binding protein-like II"/>
    <property type="match status" value="2"/>
</dbReference>
<evidence type="ECO:0000256" key="1">
    <source>
        <dbReference type="ARBA" id="ARBA00010333"/>
    </source>
</evidence>
<evidence type="ECO:0000313" key="8">
    <source>
        <dbReference type="Proteomes" id="UP001153069"/>
    </source>
</evidence>
<name>A0A9N8DNH8_9STRA</name>
<feature type="transmembrane region" description="Helical" evidence="5">
    <location>
        <begin position="179"/>
        <end position="201"/>
    </location>
</feature>
<sequence>MTKEIEDDGNSEFLLSIVQERIQEASSDGLETEDALAKGKEDDKIKKDKEKSKKAEAPPSPSATVQEEAMAGAYARSPGFPSVRLDRAATATLSAPEDGQNDEEAQFEEVSEYSSNKSEILAVAAEVVPPEEKEVELKRRITQEIHASAPLAEVVSPSEELQSVAAEAPNKSGGEWRAWVIPLAVGLVLIVVVVAVSAGLASRNTDSSQSDNNQIKTTTANSGGGSTRFTLIGEIKQRNSLRCGVSVFNLTAGQHQGLEYDLCRAVAASILDDSDNKIEPILVKPSTRFDFLHSKLVDLLAEPTTQTMERDVTERHTNGSFTFSAPYLYTGLGFAGYPEFVECAENLDSTNGLCANLTVCVTAQTTTADKLENLFPNPVRIIHANNTATYTYSFLEFDACNVVAADSSNLLEQVYRESGYTGKWKKGLKLFSKDPLTLVTRAADVEFASHVQTVVNILYSAEAQGLTQANIADHADTLVAEYGDFGSLVYRIISKTGNIGEMYERDNTAERLGLNRLHMPENHTTGLIYSHPFGKLGIQGDILLGGTLDAVIQRGHLRCGVSQEGSPLELARERFGIEYCRALAAALFGYSSTDEYVLLEQVADPLESLAVGDVDALAAQPINLQTSWKRFTFSPPYFYSTDSDAFALVTRHRDPQWSKLVYWVVMATFFAEEQEISQTRYMDMPEVLLFGVPLRAMFQSCIQQVGHYGEIYQRTMESTQPRSGRNQLNLDGGPQQFGFPFA</sequence>
<evidence type="ECO:0000256" key="5">
    <source>
        <dbReference type="SAM" id="Phobius"/>
    </source>
</evidence>
<dbReference type="Gene3D" id="3.40.190.10">
    <property type="entry name" value="Periplasmic binding protein-like II"/>
    <property type="match status" value="3"/>
</dbReference>
<feature type="compositionally biased region" description="Basic and acidic residues" evidence="4">
    <location>
        <begin position="35"/>
        <end position="56"/>
    </location>
</feature>
<dbReference type="Proteomes" id="UP001153069">
    <property type="component" value="Unassembled WGS sequence"/>
</dbReference>
<organism evidence="7 8">
    <name type="scientific">Seminavis robusta</name>
    <dbReference type="NCBI Taxonomy" id="568900"/>
    <lineage>
        <taxon>Eukaryota</taxon>
        <taxon>Sar</taxon>
        <taxon>Stramenopiles</taxon>
        <taxon>Ochrophyta</taxon>
        <taxon>Bacillariophyta</taxon>
        <taxon>Bacillariophyceae</taxon>
        <taxon>Bacillariophycidae</taxon>
        <taxon>Naviculales</taxon>
        <taxon>Naviculaceae</taxon>
        <taxon>Seminavis</taxon>
    </lineage>
</organism>
<evidence type="ECO:0000256" key="4">
    <source>
        <dbReference type="SAM" id="MobiDB-lite"/>
    </source>
</evidence>
<dbReference type="SMART" id="SM00062">
    <property type="entry name" value="PBPb"/>
    <property type="match status" value="1"/>
</dbReference>
<dbReference type="InterPro" id="IPR051455">
    <property type="entry name" value="Bact_solute-bind_prot3"/>
</dbReference>
<dbReference type="InterPro" id="IPR001638">
    <property type="entry name" value="Solute-binding_3/MltF_N"/>
</dbReference>
<comment type="caution">
    <text evidence="7">The sequence shown here is derived from an EMBL/GenBank/DDBJ whole genome shotgun (WGS) entry which is preliminary data.</text>
</comment>
<feature type="region of interest" description="Disordered" evidence="4">
    <location>
        <begin position="203"/>
        <end position="223"/>
    </location>
</feature>
<evidence type="ECO:0000256" key="2">
    <source>
        <dbReference type="ARBA" id="ARBA00022448"/>
    </source>
</evidence>
<keyword evidence="5" id="KW-1133">Transmembrane helix</keyword>
<gene>
    <name evidence="7" type="ORF">SEMRO_244_G097050.1</name>
</gene>
<protein>
    <submittedName>
        <fullName evidence="7">Extracellular solute-binding protein</fullName>
    </submittedName>
</protein>
<comment type="similarity">
    <text evidence="1">Belongs to the bacterial solute-binding protein 3 family.</text>
</comment>
<keyword evidence="5" id="KW-0472">Membrane</keyword>
<feature type="domain" description="Solute-binding protein family 3/N-terminal" evidence="6">
    <location>
        <begin position="240"/>
        <end position="474"/>
    </location>
</feature>